<dbReference type="PANTHER" id="PTHR14952:SF9">
    <property type="entry name" value="EF-HAND DOMAIN-CONTAINING PROTEIN"/>
    <property type="match status" value="1"/>
</dbReference>
<dbReference type="PANTHER" id="PTHR14952">
    <property type="entry name" value="ROPPORIN-1-LIKE PROTEIN"/>
    <property type="match status" value="1"/>
</dbReference>
<comment type="subcellular location">
    <subcellularLocation>
        <location evidence="1">Cell projection</location>
        <location evidence="1">Cilium</location>
        <location evidence="1">Flagellum</location>
    </subcellularLocation>
</comment>
<dbReference type="SUPFAM" id="SSF47391">
    <property type="entry name" value="Dimerization-anchoring domain of cAMP-dependent PK regulatory subunit"/>
    <property type="match status" value="1"/>
</dbReference>
<accession>A0A9W9Z6C7</accession>
<evidence type="ECO:0000256" key="3">
    <source>
        <dbReference type="ARBA" id="ARBA00023069"/>
    </source>
</evidence>
<name>A0A9W9Z6C7_9CNID</name>
<comment type="similarity">
    <text evidence="5">Belongs to the ropporin family.</text>
</comment>
<keyword evidence="2" id="KW-0282">Flagellum</keyword>
<protein>
    <submittedName>
        <fullName evidence="6">Ropporin-1-like protein</fullName>
    </submittedName>
</protein>
<organism evidence="6 7">
    <name type="scientific">Desmophyllum pertusum</name>
    <dbReference type="NCBI Taxonomy" id="174260"/>
    <lineage>
        <taxon>Eukaryota</taxon>
        <taxon>Metazoa</taxon>
        <taxon>Cnidaria</taxon>
        <taxon>Anthozoa</taxon>
        <taxon>Hexacorallia</taxon>
        <taxon>Scleractinia</taxon>
        <taxon>Caryophylliina</taxon>
        <taxon>Caryophylliidae</taxon>
        <taxon>Desmophyllum</taxon>
    </lineage>
</organism>
<gene>
    <name evidence="6" type="primary">ROPN1L_2</name>
    <name evidence="6" type="ORF">OS493_039389</name>
</gene>
<evidence type="ECO:0000256" key="2">
    <source>
        <dbReference type="ARBA" id="ARBA00022846"/>
    </source>
</evidence>
<proteinExistence type="inferred from homology"/>
<dbReference type="CDD" id="cd23019">
    <property type="entry name" value="DD_ROP"/>
    <property type="match status" value="1"/>
</dbReference>
<dbReference type="Proteomes" id="UP001163046">
    <property type="component" value="Unassembled WGS sequence"/>
</dbReference>
<evidence type="ECO:0000256" key="1">
    <source>
        <dbReference type="ARBA" id="ARBA00004230"/>
    </source>
</evidence>
<reference evidence="6" key="1">
    <citation type="submission" date="2023-01" db="EMBL/GenBank/DDBJ databases">
        <title>Genome assembly of the deep-sea coral Lophelia pertusa.</title>
        <authorList>
            <person name="Herrera S."/>
            <person name="Cordes E."/>
        </authorList>
    </citation>
    <scope>NUCLEOTIDE SEQUENCE</scope>
    <source>
        <strain evidence="6">USNM1676648</strain>
        <tissue evidence="6">Polyp</tissue>
    </source>
</reference>
<dbReference type="OrthoDB" id="10067602at2759"/>
<keyword evidence="3" id="KW-0969">Cilium</keyword>
<keyword evidence="4" id="KW-0966">Cell projection</keyword>
<sequence length="161" mass="18224">MPQPEEPIYCSQQINIPPELPDILKQFTKAAIRTQPKDVLQWAYAYFVGPSLRTALDELLNGWEVLLKNSNGVIFWLFACSGILHHGSARNLTLAMKTVCEILSTDLEGGPARIPFSLFKELYTYLAEIDGEIPGNTWILLLNISAMMWKNKMDKFLHATL</sequence>
<dbReference type="FunFam" id="1.20.890.10:FF:000004">
    <property type="entry name" value="ropporin-1-like protein isoform X2"/>
    <property type="match status" value="1"/>
</dbReference>
<keyword evidence="7" id="KW-1185">Reference proteome</keyword>
<comment type="caution">
    <text evidence="6">The sequence shown here is derived from an EMBL/GenBank/DDBJ whole genome shotgun (WGS) entry which is preliminary data.</text>
</comment>
<dbReference type="GO" id="GO:0031514">
    <property type="term" value="C:motile cilium"/>
    <property type="evidence" value="ECO:0007669"/>
    <property type="project" value="UniProtKB-SubCell"/>
</dbReference>
<evidence type="ECO:0000256" key="4">
    <source>
        <dbReference type="ARBA" id="ARBA00023273"/>
    </source>
</evidence>
<dbReference type="AlphaFoldDB" id="A0A9W9Z6C7"/>
<dbReference type="EMBL" id="MU826535">
    <property type="protein sequence ID" value="KAJ7375715.1"/>
    <property type="molecule type" value="Genomic_DNA"/>
</dbReference>
<dbReference type="InterPro" id="IPR047844">
    <property type="entry name" value="ROP_DD"/>
</dbReference>
<evidence type="ECO:0000313" key="7">
    <source>
        <dbReference type="Proteomes" id="UP001163046"/>
    </source>
</evidence>
<evidence type="ECO:0000256" key="5">
    <source>
        <dbReference type="ARBA" id="ARBA00035651"/>
    </source>
</evidence>
<evidence type="ECO:0000313" key="6">
    <source>
        <dbReference type="EMBL" id="KAJ7375715.1"/>
    </source>
</evidence>
<dbReference type="Gene3D" id="1.20.890.10">
    <property type="entry name" value="cAMP-dependent protein kinase regulatory subunit, dimerization-anchoring domain"/>
    <property type="match status" value="1"/>
</dbReference>